<comment type="caution">
    <text evidence="1">The sequence shown here is derived from an EMBL/GenBank/DDBJ whole genome shotgun (WGS) entry which is preliminary data.</text>
</comment>
<sequence>METPAANNSSMDRKGTSSVNRTFARYVCSRYVELNPYKDNTRDSIRPPNLYLYGWKTHNFRFADGIDLLERQ</sequence>
<dbReference type="AlphaFoldDB" id="A0A9D4DDC0"/>
<evidence type="ECO:0000313" key="1">
    <source>
        <dbReference type="EMBL" id="KAH3741663.1"/>
    </source>
</evidence>
<name>A0A9D4DDC0_DREPO</name>
<dbReference type="Proteomes" id="UP000828390">
    <property type="component" value="Unassembled WGS sequence"/>
</dbReference>
<gene>
    <name evidence="1" type="ORF">DPMN_048388</name>
</gene>
<accession>A0A9D4DDC0</accession>
<reference evidence="1" key="2">
    <citation type="submission" date="2020-11" db="EMBL/GenBank/DDBJ databases">
        <authorList>
            <person name="McCartney M.A."/>
            <person name="Auch B."/>
            <person name="Kono T."/>
            <person name="Mallez S."/>
            <person name="Becker A."/>
            <person name="Gohl D.M."/>
            <person name="Silverstein K.A.T."/>
            <person name="Koren S."/>
            <person name="Bechman K.B."/>
            <person name="Herman A."/>
            <person name="Abrahante J.E."/>
            <person name="Garbe J."/>
        </authorList>
    </citation>
    <scope>NUCLEOTIDE SEQUENCE</scope>
    <source>
        <strain evidence="1">Duluth1</strain>
        <tissue evidence="1">Whole animal</tissue>
    </source>
</reference>
<reference evidence="1" key="1">
    <citation type="journal article" date="2019" name="bioRxiv">
        <title>The Genome of the Zebra Mussel, Dreissena polymorpha: A Resource for Invasive Species Research.</title>
        <authorList>
            <person name="McCartney M.A."/>
            <person name="Auch B."/>
            <person name="Kono T."/>
            <person name="Mallez S."/>
            <person name="Zhang Y."/>
            <person name="Obille A."/>
            <person name="Becker A."/>
            <person name="Abrahante J.E."/>
            <person name="Garbe J."/>
            <person name="Badalamenti J.P."/>
            <person name="Herman A."/>
            <person name="Mangelson H."/>
            <person name="Liachko I."/>
            <person name="Sullivan S."/>
            <person name="Sone E.D."/>
            <person name="Koren S."/>
            <person name="Silverstein K.A.T."/>
            <person name="Beckman K.B."/>
            <person name="Gohl D.M."/>
        </authorList>
    </citation>
    <scope>NUCLEOTIDE SEQUENCE</scope>
    <source>
        <strain evidence="1">Duluth1</strain>
        <tissue evidence="1">Whole animal</tissue>
    </source>
</reference>
<evidence type="ECO:0000313" key="2">
    <source>
        <dbReference type="Proteomes" id="UP000828390"/>
    </source>
</evidence>
<keyword evidence="2" id="KW-1185">Reference proteome</keyword>
<proteinExistence type="predicted"/>
<dbReference type="EMBL" id="JAIWYP010000011">
    <property type="protein sequence ID" value="KAH3741663.1"/>
    <property type="molecule type" value="Genomic_DNA"/>
</dbReference>
<protein>
    <submittedName>
        <fullName evidence="1">Uncharacterized protein</fullName>
    </submittedName>
</protein>
<organism evidence="1 2">
    <name type="scientific">Dreissena polymorpha</name>
    <name type="common">Zebra mussel</name>
    <name type="synonym">Mytilus polymorpha</name>
    <dbReference type="NCBI Taxonomy" id="45954"/>
    <lineage>
        <taxon>Eukaryota</taxon>
        <taxon>Metazoa</taxon>
        <taxon>Spiralia</taxon>
        <taxon>Lophotrochozoa</taxon>
        <taxon>Mollusca</taxon>
        <taxon>Bivalvia</taxon>
        <taxon>Autobranchia</taxon>
        <taxon>Heteroconchia</taxon>
        <taxon>Euheterodonta</taxon>
        <taxon>Imparidentia</taxon>
        <taxon>Neoheterodontei</taxon>
        <taxon>Myida</taxon>
        <taxon>Dreissenoidea</taxon>
        <taxon>Dreissenidae</taxon>
        <taxon>Dreissena</taxon>
    </lineage>
</organism>